<accession>A0A382YAX6</accession>
<organism evidence="1">
    <name type="scientific">marine metagenome</name>
    <dbReference type="NCBI Taxonomy" id="408172"/>
    <lineage>
        <taxon>unclassified sequences</taxon>
        <taxon>metagenomes</taxon>
        <taxon>ecological metagenomes</taxon>
    </lineage>
</organism>
<sequence length="39" mass="4698">RSAPKFFSDKNNGRDIKSILRINPIQGKRFNYLWDFLQN</sequence>
<name>A0A382YAX6_9ZZZZ</name>
<gene>
    <name evidence="1" type="ORF">METZ01_LOCUS433330</name>
</gene>
<reference evidence="1" key="1">
    <citation type="submission" date="2018-05" db="EMBL/GenBank/DDBJ databases">
        <authorList>
            <person name="Lanie J.A."/>
            <person name="Ng W.-L."/>
            <person name="Kazmierczak K.M."/>
            <person name="Andrzejewski T.M."/>
            <person name="Davidsen T.M."/>
            <person name="Wayne K.J."/>
            <person name="Tettelin H."/>
            <person name="Glass J.I."/>
            <person name="Rusch D."/>
            <person name="Podicherti R."/>
            <person name="Tsui H.-C.T."/>
            <person name="Winkler M.E."/>
        </authorList>
    </citation>
    <scope>NUCLEOTIDE SEQUENCE</scope>
</reference>
<evidence type="ECO:0000313" key="1">
    <source>
        <dbReference type="EMBL" id="SVD80476.1"/>
    </source>
</evidence>
<feature type="non-terminal residue" evidence="1">
    <location>
        <position position="1"/>
    </location>
</feature>
<dbReference type="AlphaFoldDB" id="A0A382YAX6"/>
<proteinExistence type="predicted"/>
<protein>
    <submittedName>
        <fullName evidence="1">Uncharacterized protein</fullName>
    </submittedName>
</protein>
<dbReference type="EMBL" id="UINC01174382">
    <property type="protein sequence ID" value="SVD80476.1"/>
    <property type="molecule type" value="Genomic_DNA"/>
</dbReference>